<keyword evidence="4" id="KW-1185">Reference proteome</keyword>
<dbReference type="EMBL" id="JBEDUW010000188">
    <property type="protein sequence ID" value="KAK9904564.1"/>
    <property type="molecule type" value="Genomic_DNA"/>
</dbReference>
<evidence type="ECO:0000256" key="2">
    <source>
        <dbReference type="SAM" id="Phobius"/>
    </source>
</evidence>
<comment type="caution">
    <text evidence="3">The sequence shown here is derived from an EMBL/GenBank/DDBJ whole genome shotgun (WGS) entry which is preliminary data.</text>
</comment>
<protein>
    <recommendedName>
        <fullName evidence="5">Transmembrane protein</fullName>
    </recommendedName>
</protein>
<evidence type="ECO:0000313" key="4">
    <source>
        <dbReference type="Proteomes" id="UP001457282"/>
    </source>
</evidence>
<feature type="transmembrane region" description="Helical" evidence="2">
    <location>
        <begin position="168"/>
        <end position="187"/>
    </location>
</feature>
<feature type="compositionally biased region" description="Polar residues" evidence="1">
    <location>
        <begin position="227"/>
        <end position="236"/>
    </location>
</feature>
<dbReference type="Proteomes" id="UP001457282">
    <property type="component" value="Unassembled WGS sequence"/>
</dbReference>
<proteinExistence type="predicted"/>
<evidence type="ECO:0000313" key="3">
    <source>
        <dbReference type="EMBL" id="KAK9904564.1"/>
    </source>
</evidence>
<feature type="region of interest" description="Disordered" evidence="1">
    <location>
        <begin position="104"/>
        <end position="127"/>
    </location>
</feature>
<dbReference type="AlphaFoldDB" id="A0AAW1VKA4"/>
<evidence type="ECO:0008006" key="5">
    <source>
        <dbReference type="Google" id="ProtNLM"/>
    </source>
</evidence>
<keyword evidence="2" id="KW-0472">Membrane</keyword>
<gene>
    <name evidence="3" type="ORF">M0R45_000586</name>
</gene>
<dbReference type="PANTHER" id="PTHR34188">
    <property type="entry name" value="OS01G0299500 PROTEIN"/>
    <property type="match status" value="1"/>
</dbReference>
<feature type="region of interest" description="Disordered" evidence="1">
    <location>
        <begin position="227"/>
        <end position="246"/>
    </location>
</feature>
<sequence>MASRKDGFDYLDIESGGNASEEVVGLELVRSKRPKKKFLSSDLGVFLSSSESLMCKCSIQSSSDLDKSAGEVMIDSGELKLDINLEGGESRGHMYLAEITYESERHRKTNSRNALKPPRPPKGPSLDAADQKLVREIVELSRKKRARIEQIKAAKKTKASKSSSVQSGISAMIITLLFFCVIIFQGISSTTVRKMNSQGSPEPAVAAAGDSLLLQYYQSSIPRSSFQNSVKDQVSGSGPGQEVMKM</sequence>
<keyword evidence="2" id="KW-0812">Transmembrane</keyword>
<reference evidence="3 4" key="1">
    <citation type="journal article" date="2023" name="G3 (Bethesda)">
        <title>A chromosome-length genome assembly and annotation of blackberry (Rubus argutus, cv. 'Hillquist').</title>
        <authorList>
            <person name="Bruna T."/>
            <person name="Aryal R."/>
            <person name="Dudchenko O."/>
            <person name="Sargent D.J."/>
            <person name="Mead D."/>
            <person name="Buti M."/>
            <person name="Cavallini A."/>
            <person name="Hytonen T."/>
            <person name="Andres J."/>
            <person name="Pham M."/>
            <person name="Weisz D."/>
            <person name="Mascagni F."/>
            <person name="Usai G."/>
            <person name="Natali L."/>
            <person name="Bassil N."/>
            <person name="Fernandez G.E."/>
            <person name="Lomsadze A."/>
            <person name="Armour M."/>
            <person name="Olukolu B."/>
            <person name="Poorten T."/>
            <person name="Britton C."/>
            <person name="Davik J."/>
            <person name="Ashrafi H."/>
            <person name="Aiden E.L."/>
            <person name="Borodovsky M."/>
            <person name="Worthington M."/>
        </authorList>
    </citation>
    <scope>NUCLEOTIDE SEQUENCE [LARGE SCALE GENOMIC DNA]</scope>
    <source>
        <strain evidence="3">PI 553951</strain>
    </source>
</reference>
<name>A0AAW1VKA4_RUBAR</name>
<dbReference type="PANTHER" id="PTHR34188:SF5">
    <property type="entry name" value="OS05G0131900 PROTEIN"/>
    <property type="match status" value="1"/>
</dbReference>
<evidence type="ECO:0000256" key="1">
    <source>
        <dbReference type="SAM" id="MobiDB-lite"/>
    </source>
</evidence>
<organism evidence="3 4">
    <name type="scientific">Rubus argutus</name>
    <name type="common">Southern blackberry</name>
    <dbReference type="NCBI Taxonomy" id="59490"/>
    <lineage>
        <taxon>Eukaryota</taxon>
        <taxon>Viridiplantae</taxon>
        <taxon>Streptophyta</taxon>
        <taxon>Embryophyta</taxon>
        <taxon>Tracheophyta</taxon>
        <taxon>Spermatophyta</taxon>
        <taxon>Magnoliopsida</taxon>
        <taxon>eudicotyledons</taxon>
        <taxon>Gunneridae</taxon>
        <taxon>Pentapetalae</taxon>
        <taxon>rosids</taxon>
        <taxon>fabids</taxon>
        <taxon>Rosales</taxon>
        <taxon>Rosaceae</taxon>
        <taxon>Rosoideae</taxon>
        <taxon>Rosoideae incertae sedis</taxon>
        <taxon>Rubus</taxon>
    </lineage>
</organism>
<accession>A0AAW1VKA4</accession>
<keyword evidence="2" id="KW-1133">Transmembrane helix</keyword>